<keyword evidence="1" id="KW-0812">Transmembrane</keyword>
<gene>
    <name evidence="2" type="ORF">CXX69_06385</name>
</gene>
<organism evidence="2 3">
    <name type="scientific">Candidatus Thalassarchaeum betae</name>
    <dbReference type="NCBI Taxonomy" id="2599289"/>
    <lineage>
        <taxon>Archaea</taxon>
        <taxon>Methanobacteriati</taxon>
        <taxon>Thermoplasmatota</taxon>
        <taxon>Candidatus Poseidoniia</taxon>
        <taxon>Candidatus Poseidoniales</taxon>
        <taxon>Candidatus Thalassarchaeaceae</taxon>
        <taxon>Candidatus Thalassarchaeum</taxon>
    </lineage>
</organism>
<protein>
    <submittedName>
        <fullName evidence="2">Uncharacterized protein</fullName>
    </submittedName>
</protein>
<keyword evidence="1" id="KW-1133">Transmembrane helix</keyword>
<sequence length="303" mass="31544">MLVLVSLSAFATPASAQLLPEVTLECQDSVDLDVSPGSSRMVIVSCELENPSLYEEEVELTYEFGELAGSGPDSLTVPAGETSLFTVTVRADADQEAEDYLVNITAEVTSASGIPVGGIGSDSDEVTVTVPEFTTCENAVGQGGGTFEAGQKVSFSASITCESNTDSTTSYSALLISDSGSSAWPSGFEDQSPQCEVLVPDGGTTENCQFLIATPSNLEYIWEGCVILLEVGGSVPQSCPSTNAIDIKVEPKTLGIGSIELTGNDSIFGNYSDEAPIIIGGVVTVLVLAIIGMLVARRRRRSG</sequence>
<accession>A0A2V3HSX9</accession>
<keyword evidence="1" id="KW-0472">Membrane</keyword>
<dbReference type="InterPro" id="IPR058224">
    <property type="entry name" value="Choice_anch_T"/>
</dbReference>
<feature type="transmembrane region" description="Helical" evidence="1">
    <location>
        <begin position="275"/>
        <end position="296"/>
    </location>
</feature>
<reference evidence="2 3" key="1">
    <citation type="journal article" date="2015" name="Nat. Commun.">
        <title>Genomic and transcriptomic evidence for scavenging of diverse organic compounds by widespread deep-sea archaea.</title>
        <authorList>
            <person name="Li M."/>
            <person name="Baker B.J."/>
            <person name="Anantharaman K."/>
            <person name="Jain S."/>
            <person name="Breier J.A."/>
            <person name="Dick G.J."/>
        </authorList>
    </citation>
    <scope>NUCLEOTIDE SEQUENCE [LARGE SCALE GENOMIC DNA]</scope>
    <source>
        <strain evidence="2">Cayman_51_deep</strain>
    </source>
</reference>
<proteinExistence type="predicted"/>
<evidence type="ECO:0000313" key="3">
    <source>
        <dbReference type="Proteomes" id="UP000248161"/>
    </source>
</evidence>
<dbReference type="NCBIfam" id="NF041740">
    <property type="entry name" value="choice_anch_T"/>
    <property type="match status" value="1"/>
</dbReference>
<dbReference type="AlphaFoldDB" id="A0A2V3HSX9"/>
<dbReference type="EMBL" id="PSPG01000016">
    <property type="protein sequence ID" value="PXF20871.1"/>
    <property type="molecule type" value="Genomic_DNA"/>
</dbReference>
<evidence type="ECO:0000256" key="1">
    <source>
        <dbReference type="SAM" id="Phobius"/>
    </source>
</evidence>
<name>A0A2V3HSX9_9ARCH</name>
<evidence type="ECO:0000313" key="2">
    <source>
        <dbReference type="EMBL" id="PXF20871.1"/>
    </source>
</evidence>
<dbReference type="Proteomes" id="UP000248161">
    <property type="component" value="Unassembled WGS sequence"/>
</dbReference>
<comment type="caution">
    <text evidence="2">The sequence shown here is derived from an EMBL/GenBank/DDBJ whole genome shotgun (WGS) entry which is preliminary data.</text>
</comment>